<name>A0A3M7PT46_BRAPC</name>
<reference evidence="1 2" key="1">
    <citation type="journal article" date="2018" name="Sci. Rep.">
        <title>Genomic signatures of local adaptation to the degree of environmental predictability in rotifers.</title>
        <authorList>
            <person name="Franch-Gras L."/>
            <person name="Hahn C."/>
            <person name="Garcia-Roger E.M."/>
            <person name="Carmona M.J."/>
            <person name="Serra M."/>
            <person name="Gomez A."/>
        </authorList>
    </citation>
    <scope>NUCLEOTIDE SEQUENCE [LARGE SCALE GENOMIC DNA]</scope>
    <source>
        <strain evidence="1">HYR1</strain>
    </source>
</reference>
<evidence type="ECO:0000313" key="2">
    <source>
        <dbReference type="Proteomes" id="UP000276133"/>
    </source>
</evidence>
<protein>
    <submittedName>
        <fullName evidence="1">Uncharacterized protein</fullName>
    </submittedName>
</protein>
<dbReference type="AlphaFoldDB" id="A0A3M7PT46"/>
<dbReference type="EMBL" id="REGN01008920">
    <property type="protein sequence ID" value="RNA02327.1"/>
    <property type="molecule type" value="Genomic_DNA"/>
</dbReference>
<keyword evidence="2" id="KW-1185">Reference proteome</keyword>
<gene>
    <name evidence="1" type="ORF">BpHYR1_042029</name>
</gene>
<sequence length="166" mass="19964">MPKFIAEFCRIGILVEQRMYQLLQFTEHVLVLQNLSFGIFKLVVQDSLAYLPFVIFNIRLNSRTIKKFALFKLINIKICYEISDHFSNLDYFQFKSYDDKNEKFNTQSGRSFIYRINNDKKTFSLECLYSITSLLRWFIPPNENPYRESYKLPRKIPLDIPHPIYH</sequence>
<accession>A0A3M7PT46</accession>
<dbReference type="Proteomes" id="UP000276133">
    <property type="component" value="Unassembled WGS sequence"/>
</dbReference>
<organism evidence="1 2">
    <name type="scientific">Brachionus plicatilis</name>
    <name type="common">Marine rotifer</name>
    <name type="synonym">Brachionus muelleri</name>
    <dbReference type="NCBI Taxonomy" id="10195"/>
    <lineage>
        <taxon>Eukaryota</taxon>
        <taxon>Metazoa</taxon>
        <taxon>Spiralia</taxon>
        <taxon>Gnathifera</taxon>
        <taxon>Rotifera</taxon>
        <taxon>Eurotatoria</taxon>
        <taxon>Monogononta</taxon>
        <taxon>Pseudotrocha</taxon>
        <taxon>Ploima</taxon>
        <taxon>Brachionidae</taxon>
        <taxon>Brachionus</taxon>
    </lineage>
</organism>
<comment type="caution">
    <text evidence="1">The sequence shown here is derived from an EMBL/GenBank/DDBJ whole genome shotgun (WGS) entry which is preliminary data.</text>
</comment>
<evidence type="ECO:0000313" key="1">
    <source>
        <dbReference type="EMBL" id="RNA02327.1"/>
    </source>
</evidence>
<proteinExistence type="predicted"/>